<dbReference type="KEGG" id="ffu:CLAFUR5_01531"/>
<dbReference type="Proteomes" id="UP000756132">
    <property type="component" value="Chromosome 1"/>
</dbReference>
<reference evidence="2" key="1">
    <citation type="submission" date="2021-12" db="EMBL/GenBank/DDBJ databases">
        <authorList>
            <person name="Zaccaron A."/>
            <person name="Stergiopoulos I."/>
        </authorList>
    </citation>
    <scope>NUCLEOTIDE SEQUENCE</scope>
    <source>
        <strain evidence="2">Race5_Kim</strain>
    </source>
</reference>
<keyword evidence="3" id="KW-1185">Reference proteome</keyword>
<dbReference type="EMBL" id="CP090163">
    <property type="protein sequence ID" value="UJO12155.1"/>
    <property type="molecule type" value="Genomic_DNA"/>
</dbReference>
<gene>
    <name evidence="2" type="ORF">CLAFUR5_01531</name>
</gene>
<dbReference type="RefSeq" id="XP_047756521.1">
    <property type="nucleotide sequence ID" value="XM_047900679.1"/>
</dbReference>
<dbReference type="OrthoDB" id="5296889at2759"/>
<protein>
    <submittedName>
        <fullName evidence="2">Uncharacterized protein</fullName>
    </submittedName>
</protein>
<proteinExistence type="predicted"/>
<dbReference type="AlphaFoldDB" id="A0A9Q8L779"/>
<reference evidence="2" key="2">
    <citation type="journal article" date="2022" name="Microb. Genom.">
        <title>A chromosome-scale genome assembly of the tomato pathogen Cladosporium fulvum reveals a compartmentalized genome architecture and the presence of a dispensable chromosome.</title>
        <authorList>
            <person name="Zaccaron A.Z."/>
            <person name="Chen L.H."/>
            <person name="Samaras A."/>
            <person name="Stergiopoulos I."/>
        </authorList>
    </citation>
    <scope>NUCLEOTIDE SEQUENCE</scope>
    <source>
        <strain evidence="2">Race5_Kim</strain>
    </source>
</reference>
<organism evidence="2 3">
    <name type="scientific">Passalora fulva</name>
    <name type="common">Tomato leaf mold</name>
    <name type="synonym">Cladosporium fulvum</name>
    <dbReference type="NCBI Taxonomy" id="5499"/>
    <lineage>
        <taxon>Eukaryota</taxon>
        <taxon>Fungi</taxon>
        <taxon>Dikarya</taxon>
        <taxon>Ascomycota</taxon>
        <taxon>Pezizomycotina</taxon>
        <taxon>Dothideomycetes</taxon>
        <taxon>Dothideomycetidae</taxon>
        <taxon>Mycosphaerellales</taxon>
        <taxon>Mycosphaerellaceae</taxon>
        <taxon>Fulvia</taxon>
    </lineage>
</organism>
<feature type="compositionally biased region" description="Basic and acidic residues" evidence="1">
    <location>
        <begin position="61"/>
        <end position="77"/>
    </location>
</feature>
<evidence type="ECO:0000313" key="3">
    <source>
        <dbReference type="Proteomes" id="UP000756132"/>
    </source>
</evidence>
<accession>A0A9Q8L779</accession>
<dbReference type="GeneID" id="71981409"/>
<evidence type="ECO:0000313" key="2">
    <source>
        <dbReference type="EMBL" id="UJO12155.1"/>
    </source>
</evidence>
<evidence type="ECO:0000256" key="1">
    <source>
        <dbReference type="SAM" id="MobiDB-lite"/>
    </source>
</evidence>
<feature type="region of interest" description="Disordered" evidence="1">
    <location>
        <begin position="43"/>
        <end position="98"/>
    </location>
</feature>
<name>A0A9Q8L779_PASFU</name>
<sequence>MMRPCSPCLRRSPRMAVPFKKLSSLFEVKDRWTCDDADVGPFKTHDWPNKQQRNAMYSQKLEWEKERREERRDRGAETDDWTSVTIPHPTGNKDYLDAYGVDAREHRESLRTGC</sequence>